<feature type="transmembrane region" description="Helical" evidence="1">
    <location>
        <begin position="256"/>
        <end position="272"/>
    </location>
</feature>
<reference evidence="3" key="1">
    <citation type="submission" date="2022-09" db="EMBL/GenBank/DDBJ databases">
        <title>Actin cytoskeleton and complex cell architecture in an #Asgard archaeon.</title>
        <authorList>
            <person name="Ponce Toledo R.I."/>
            <person name="Schleper C."/>
            <person name="Rodrigues Oliveira T."/>
            <person name="Wollweber F."/>
            <person name="Xu J."/>
            <person name="Rittmann S."/>
            <person name="Klingl A."/>
            <person name="Pilhofer M."/>
        </authorList>
    </citation>
    <scope>NUCLEOTIDE SEQUENCE</scope>
    <source>
        <strain evidence="3">B-35</strain>
    </source>
</reference>
<dbReference type="Pfam" id="PF13239">
    <property type="entry name" value="2TM"/>
    <property type="match status" value="2"/>
</dbReference>
<gene>
    <name evidence="3" type="ORF">NEF87_002121</name>
</gene>
<feature type="transmembrane region" description="Helical" evidence="1">
    <location>
        <begin position="167"/>
        <end position="189"/>
    </location>
</feature>
<name>A0ABY6HQP9_9ARCH</name>
<feature type="transmembrane region" description="Helical" evidence="1">
    <location>
        <begin position="49"/>
        <end position="69"/>
    </location>
</feature>
<evidence type="ECO:0000259" key="2">
    <source>
        <dbReference type="Pfam" id="PF13239"/>
    </source>
</evidence>
<evidence type="ECO:0000256" key="1">
    <source>
        <dbReference type="SAM" id="Phobius"/>
    </source>
</evidence>
<feature type="domain" description="2TM" evidence="2">
    <location>
        <begin position="159"/>
        <end position="225"/>
    </location>
</feature>
<keyword evidence="1" id="KW-0812">Transmembrane</keyword>
<dbReference type="EMBL" id="CP104013">
    <property type="protein sequence ID" value="UYP45836.1"/>
    <property type="molecule type" value="Genomic_DNA"/>
</dbReference>
<feature type="domain" description="2TM" evidence="2">
    <location>
        <begin position="7"/>
        <end position="62"/>
    </location>
</feature>
<feature type="transmembrane region" description="Helical" evidence="1">
    <location>
        <begin position="102"/>
        <end position="120"/>
    </location>
</feature>
<feature type="transmembrane region" description="Helical" evidence="1">
    <location>
        <begin position="195"/>
        <end position="217"/>
    </location>
</feature>
<evidence type="ECO:0000313" key="4">
    <source>
        <dbReference type="Proteomes" id="UP001208689"/>
    </source>
</evidence>
<feature type="transmembrane region" description="Helical" evidence="1">
    <location>
        <begin position="76"/>
        <end position="96"/>
    </location>
</feature>
<keyword evidence="1" id="KW-0472">Membrane</keyword>
<feature type="transmembrane region" description="Helical" evidence="1">
    <location>
        <begin position="229"/>
        <end position="250"/>
    </location>
</feature>
<sequence>MSENEKDQEHDKRLLGLKIHFIVYISVNILLFIINFLTGYSVRWHMWPLMSWGIAIVLHAAIIILINIFDNTYDRSLAIHASITIITSAYLIWNDWFEDRKIQWFIFAVIPLALIWLNHYGINKIVKPQFGNSDSRFNHMVLREMENIDPEVKEPNRIARKIVLNRLVFVNHVIIYIAVNSFLFILNILNGLDYAWFLWPAMSWGVNIFFHAIFYFASKKKAFGQKMSIKIFLAYPASISLYLVFVDGFSDGRFNWFWWAVIPIALISLLIVRGRSEKKMKDNNQKVITPTQKSQPGYQYQQPIRVQVQNVVIRKFCAKCGKPTKRGHKFCEFCGFQIN</sequence>
<dbReference type="InterPro" id="IPR025698">
    <property type="entry name" value="2TM_dom"/>
</dbReference>
<keyword evidence="1" id="KW-1133">Transmembrane helix</keyword>
<feature type="transmembrane region" description="Helical" evidence="1">
    <location>
        <begin position="21"/>
        <end position="43"/>
    </location>
</feature>
<dbReference type="Proteomes" id="UP001208689">
    <property type="component" value="Chromosome"/>
</dbReference>
<proteinExistence type="predicted"/>
<protein>
    <recommendedName>
        <fullName evidence="2">2TM domain-containing protein</fullName>
    </recommendedName>
</protein>
<keyword evidence="4" id="KW-1185">Reference proteome</keyword>
<accession>A0ABY6HQP9</accession>
<evidence type="ECO:0000313" key="3">
    <source>
        <dbReference type="EMBL" id="UYP45836.1"/>
    </source>
</evidence>
<organism evidence="3 4">
    <name type="scientific">Candidatus Lokiarchaeum ossiferum</name>
    <dbReference type="NCBI Taxonomy" id="2951803"/>
    <lineage>
        <taxon>Archaea</taxon>
        <taxon>Promethearchaeati</taxon>
        <taxon>Promethearchaeota</taxon>
        <taxon>Promethearchaeia</taxon>
        <taxon>Promethearchaeales</taxon>
        <taxon>Promethearchaeaceae</taxon>
        <taxon>Candidatus Lokiarchaeum</taxon>
    </lineage>
</organism>